<dbReference type="GeneID" id="84670234"/>
<evidence type="ECO:0000313" key="2">
    <source>
        <dbReference type="Proteomes" id="UP000238523"/>
    </source>
</evidence>
<dbReference type="InterPro" id="IPR004360">
    <property type="entry name" value="Glyas_Fos-R_dOase_dom"/>
</dbReference>
<organism evidence="1 2">
    <name type="scientific">Rhizobium leguminosarum</name>
    <dbReference type="NCBI Taxonomy" id="384"/>
    <lineage>
        <taxon>Bacteria</taxon>
        <taxon>Pseudomonadati</taxon>
        <taxon>Pseudomonadota</taxon>
        <taxon>Alphaproteobacteria</taxon>
        <taxon>Hyphomicrobiales</taxon>
        <taxon>Rhizobiaceae</taxon>
        <taxon>Rhizobium/Agrobacterium group</taxon>
        <taxon>Rhizobium</taxon>
    </lineage>
</organism>
<dbReference type="PROSITE" id="PS51819">
    <property type="entry name" value="VOC"/>
    <property type="match status" value="1"/>
</dbReference>
<dbReference type="Proteomes" id="UP000238523">
    <property type="component" value="Chromosome"/>
</dbReference>
<dbReference type="AlphaFoldDB" id="A0A2K9Z3Q8"/>
<accession>A0A2K9Z3Q8</accession>
<dbReference type="SUPFAM" id="SSF54593">
    <property type="entry name" value="Glyoxalase/Bleomycin resistance protein/Dihydroxybiphenyl dioxygenase"/>
    <property type="match status" value="1"/>
</dbReference>
<dbReference type="InterPro" id="IPR037523">
    <property type="entry name" value="VOC_core"/>
</dbReference>
<dbReference type="GO" id="GO:0016829">
    <property type="term" value="F:lyase activity"/>
    <property type="evidence" value="ECO:0007669"/>
    <property type="project" value="UniProtKB-KW"/>
</dbReference>
<dbReference type="EMBL" id="CP025012">
    <property type="protein sequence ID" value="AUW42856.1"/>
    <property type="molecule type" value="Genomic_DNA"/>
</dbReference>
<dbReference type="PROSITE" id="PS00092">
    <property type="entry name" value="N6_MTASE"/>
    <property type="match status" value="1"/>
</dbReference>
<gene>
    <name evidence="1" type="ORF">CUJ84_Chr002501</name>
</gene>
<sequence>MPNLENLKKQAKQYLRWHRERYYPVAAEIRAALPRFRHLDDSQVLEARFKLSDAQDLIARQMGFEGWQALKTGAAAMTDPKKQPAPQAILSSLSAQLFVTDIKASCEFFTGKLGFRVDFVYGDPPFYGQVIRDNAQLALRLVCEPVFVGDIRQREHLLSASITVDTSDEIKRLFLDFQAAGVSFHQPLRKEPWGARNFIVLDPDGNLILFAGPGG</sequence>
<dbReference type="GO" id="GO:0008168">
    <property type="term" value="F:methyltransferase activity"/>
    <property type="evidence" value="ECO:0007669"/>
    <property type="project" value="InterPro"/>
</dbReference>
<dbReference type="Gene3D" id="3.10.180.10">
    <property type="entry name" value="2,3-Dihydroxybiphenyl 1,2-Dioxygenase, domain 1"/>
    <property type="match status" value="1"/>
</dbReference>
<dbReference type="GO" id="GO:0032259">
    <property type="term" value="P:methylation"/>
    <property type="evidence" value="ECO:0007669"/>
    <property type="project" value="InterPro"/>
</dbReference>
<dbReference type="GO" id="GO:0003676">
    <property type="term" value="F:nucleic acid binding"/>
    <property type="evidence" value="ECO:0007669"/>
    <property type="project" value="InterPro"/>
</dbReference>
<dbReference type="RefSeq" id="WP_105008164.1">
    <property type="nucleotide sequence ID" value="NZ_CP025012.1"/>
</dbReference>
<reference evidence="1 2" key="1">
    <citation type="submission" date="2017-11" db="EMBL/GenBank/DDBJ databases">
        <title>Complete genome of Rhizobium leguminosarum Norway, an ineffective micro-symbiont.</title>
        <authorList>
            <person name="Hoffrichter A."/>
            <person name="Liang J."/>
            <person name="Brachmann A."/>
            <person name="Marin M."/>
        </authorList>
    </citation>
    <scope>NUCLEOTIDE SEQUENCE [LARGE SCALE GENOMIC DNA]</scope>
    <source>
        <strain evidence="1 2">Norway</strain>
    </source>
</reference>
<proteinExistence type="predicted"/>
<dbReference type="InterPro" id="IPR029068">
    <property type="entry name" value="Glyas_Bleomycin-R_OHBP_Dase"/>
</dbReference>
<dbReference type="InterPro" id="IPR002052">
    <property type="entry name" value="DNA_methylase_N6_adenine_CS"/>
</dbReference>
<name>A0A2K9Z3Q8_RHILE</name>
<keyword evidence="1" id="KW-0456">Lyase</keyword>
<protein>
    <submittedName>
        <fullName evidence="1">Lactoylglutathione lyase-like lyase</fullName>
    </submittedName>
</protein>
<dbReference type="Pfam" id="PF00903">
    <property type="entry name" value="Glyoxalase"/>
    <property type="match status" value="1"/>
</dbReference>
<evidence type="ECO:0000313" key="1">
    <source>
        <dbReference type="EMBL" id="AUW42856.1"/>
    </source>
</evidence>